<name>A0A915JF21_ROMCU</name>
<organism evidence="2 3">
    <name type="scientific">Romanomermis culicivorax</name>
    <name type="common">Nematode worm</name>
    <dbReference type="NCBI Taxonomy" id="13658"/>
    <lineage>
        <taxon>Eukaryota</taxon>
        <taxon>Metazoa</taxon>
        <taxon>Ecdysozoa</taxon>
        <taxon>Nematoda</taxon>
        <taxon>Enoplea</taxon>
        <taxon>Dorylaimia</taxon>
        <taxon>Mermithida</taxon>
        <taxon>Mermithoidea</taxon>
        <taxon>Mermithidae</taxon>
        <taxon>Romanomermis</taxon>
    </lineage>
</organism>
<dbReference type="PROSITE" id="PS51065">
    <property type="entry name" value="NHR"/>
    <property type="match status" value="1"/>
</dbReference>
<feature type="domain" description="NHR" evidence="1">
    <location>
        <begin position="1"/>
        <end position="133"/>
    </location>
</feature>
<dbReference type="PANTHER" id="PTHR12429">
    <property type="entry name" value="NEURALIZED"/>
    <property type="match status" value="1"/>
</dbReference>
<protein>
    <submittedName>
        <fullName evidence="3">NHR domain-containing protein</fullName>
    </submittedName>
</protein>
<dbReference type="Proteomes" id="UP000887565">
    <property type="component" value="Unplaced"/>
</dbReference>
<reference evidence="3" key="1">
    <citation type="submission" date="2022-11" db="UniProtKB">
        <authorList>
            <consortium name="WormBaseParasite"/>
        </authorList>
    </citation>
    <scope>IDENTIFICATION</scope>
</reference>
<dbReference type="InterPro" id="IPR043136">
    <property type="entry name" value="B30.2/SPRY_sf"/>
</dbReference>
<keyword evidence="2" id="KW-1185">Reference proteome</keyword>
<dbReference type="GO" id="GO:0061630">
    <property type="term" value="F:ubiquitin protein ligase activity"/>
    <property type="evidence" value="ECO:0007669"/>
    <property type="project" value="TreeGrafter"/>
</dbReference>
<dbReference type="InterPro" id="IPR037962">
    <property type="entry name" value="Neuralized"/>
</dbReference>
<proteinExistence type="predicted"/>
<dbReference type="OMA" id="ECEISAK"/>
<dbReference type="PANTHER" id="PTHR12429:SF8">
    <property type="entry name" value="NEURALIZED-LIKE PROTEIN 2"/>
    <property type="match status" value="1"/>
</dbReference>
<dbReference type="InterPro" id="IPR006573">
    <property type="entry name" value="NHR_dom"/>
</dbReference>
<evidence type="ECO:0000259" key="1">
    <source>
        <dbReference type="PROSITE" id="PS51065"/>
    </source>
</evidence>
<evidence type="ECO:0000313" key="3">
    <source>
        <dbReference type="WBParaSite" id="nRc.2.0.1.t24161-RA"/>
    </source>
</evidence>
<dbReference type="WBParaSite" id="nRc.2.0.1.t24161-RA">
    <property type="protein sequence ID" value="nRc.2.0.1.t24161-RA"/>
    <property type="gene ID" value="nRc.2.0.1.g24161"/>
</dbReference>
<dbReference type="Pfam" id="PF07177">
    <property type="entry name" value="Neuralized"/>
    <property type="match status" value="1"/>
</dbReference>
<dbReference type="SMART" id="SM00588">
    <property type="entry name" value="NEUZ"/>
    <property type="match status" value="1"/>
</dbReference>
<dbReference type="Gene3D" id="2.60.120.920">
    <property type="match status" value="1"/>
</dbReference>
<sequence length="133" mass="15380">MRFHSHHGKNLILTDDRKRARRRCGFGNGILFGDRPLRPLELFCLEICQVENAWVGNVRIGLTTLNPNDEITLPNYALPQLNSKGLAWVFEVNRNNNDHIIDDRDTLTSRNQDALSLLSLMISDETNRERLRQ</sequence>
<dbReference type="AlphaFoldDB" id="A0A915JF21"/>
<accession>A0A915JF21</accession>
<evidence type="ECO:0000313" key="2">
    <source>
        <dbReference type="Proteomes" id="UP000887565"/>
    </source>
</evidence>